<dbReference type="EMBL" id="KQ420329">
    <property type="protein sequence ID" value="KOF80619.1"/>
    <property type="molecule type" value="Genomic_DNA"/>
</dbReference>
<gene>
    <name evidence="1" type="ORF">OCBIM_22027646mg</name>
</gene>
<reference evidence="1" key="1">
    <citation type="submission" date="2015-07" db="EMBL/GenBank/DDBJ databases">
        <title>MeaNS - Measles Nucleotide Surveillance Program.</title>
        <authorList>
            <person name="Tran T."/>
            <person name="Druce J."/>
        </authorList>
    </citation>
    <scope>NUCLEOTIDE SEQUENCE</scope>
    <source>
        <strain evidence="1">UCB-OBI-ISO-001</strain>
        <tissue evidence="1">Gonad</tissue>
    </source>
</reference>
<proteinExistence type="predicted"/>
<protein>
    <submittedName>
        <fullName evidence="1">Uncharacterized protein</fullName>
    </submittedName>
</protein>
<accession>A0A0L8GUY6</accession>
<sequence length="58" mass="6952">MEDSPSPQDTLSQIWMLYTAKNEQKYFEDYAYHFLDIYKNVLKSEFHDSSNADIQQLN</sequence>
<organism evidence="1">
    <name type="scientific">Octopus bimaculoides</name>
    <name type="common">California two-spotted octopus</name>
    <dbReference type="NCBI Taxonomy" id="37653"/>
    <lineage>
        <taxon>Eukaryota</taxon>
        <taxon>Metazoa</taxon>
        <taxon>Spiralia</taxon>
        <taxon>Lophotrochozoa</taxon>
        <taxon>Mollusca</taxon>
        <taxon>Cephalopoda</taxon>
        <taxon>Coleoidea</taxon>
        <taxon>Octopodiformes</taxon>
        <taxon>Octopoda</taxon>
        <taxon>Incirrata</taxon>
        <taxon>Octopodidae</taxon>
        <taxon>Octopus</taxon>
    </lineage>
</organism>
<evidence type="ECO:0000313" key="1">
    <source>
        <dbReference type="EMBL" id="KOF80619.1"/>
    </source>
</evidence>
<name>A0A0L8GUY6_OCTBM</name>
<dbReference type="AlphaFoldDB" id="A0A0L8GUY6"/>